<dbReference type="Pfam" id="PF02625">
    <property type="entry name" value="XdhC_CoxI"/>
    <property type="match status" value="1"/>
</dbReference>
<dbReference type="InterPro" id="IPR014308">
    <property type="entry name" value="Xanthine_DH_XdhC"/>
</dbReference>
<evidence type="ECO:0000313" key="3">
    <source>
        <dbReference type="EMBL" id="MDQ0321299.1"/>
    </source>
</evidence>
<accession>A0ABU0BSR8</accession>
<evidence type="ECO:0000313" key="4">
    <source>
        <dbReference type="Proteomes" id="UP001230207"/>
    </source>
</evidence>
<feature type="domain" description="XdhC- CoxI" evidence="1">
    <location>
        <begin position="18"/>
        <end position="74"/>
    </location>
</feature>
<dbReference type="InterPro" id="IPR027051">
    <property type="entry name" value="XdhC_Rossmann_dom"/>
</dbReference>
<dbReference type="InterPro" id="IPR052698">
    <property type="entry name" value="MoCofactor_Util/Proc"/>
</dbReference>
<comment type="caution">
    <text evidence="3">The sequence shown here is derived from an EMBL/GenBank/DDBJ whole genome shotgun (WGS) entry which is preliminary data.</text>
</comment>
<sequence length="274" mass="29327">MNFAAQSLDAFLDREFKLVIVEILDARGSTPREAGAIMLVSPTDLHGTIGGGQMEHMAIDNARAFLAGVSDTLTMDIPLGPDIGQCCGGRVIIGLRICDDAARADLHRLIEERRNGFPEVWLFGAGHVGRALADALLLLPLKTYAVETRETELAQMSAGAHHRLVAMPEAMVKDVAPGGAIVILTHDHALDFLVAKEALARNDLAYVGMIGSKTKRATFSSWGRREGMSDAELARLTLPIGGTAVPDKRPAVIAALTAAEIITRISNYRVSSHS</sequence>
<evidence type="ECO:0000259" key="1">
    <source>
        <dbReference type="Pfam" id="PF02625"/>
    </source>
</evidence>
<dbReference type="RefSeq" id="WP_307231785.1">
    <property type="nucleotide sequence ID" value="NZ_JAUSVF010000001.1"/>
</dbReference>
<dbReference type="Gene3D" id="3.40.50.720">
    <property type="entry name" value="NAD(P)-binding Rossmann-like Domain"/>
    <property type="match status" value="1"/>
</dbReference>
<name>A0ABU0BSR8_9HYPH</name>
<keyword evidence="4" id="KW-1185">Reference proteome</keyword>
<dbReference type="EMBL" id="JAUSVF010000001">
    <property type="protein sequence ID" value="MDQ0321299.1"/>
    <property type="molecule type" value="Genomic_DNA"/>
</dbReference>
<proteinExistence type="predicted"/>
<dbReference type="NCBIfam" id="TIGR02964">
    <property type="entry name" value="xanthine_xdhC"/>
    <property type="match status" value="1"/>
</dbReference>
<dbReference type="Proteomes" id="UP001230207">
    <property type="component" value="Unassembled WGS sequence"/>
</dbReference>
<protein>
    <submittedName>
        <fullName evidence="3">Xanthine dehydrogenase accessory factor</fullName>
    </submittedName>
</protein>
<dbReference type="PANTHER" id="PTHR30388">
    <property type="entry name" value="ALDEHYDE OXIDOREDUCTASE MOLYBDENUM COFACTOR ASSEMBLY PROTEIN"/>
    <property type="match status" value="1"/>
</dbReference>
<reference evidence="3 4" key="1">
    <citation type="submission" date="2023-07" db="EMBL/GenBank/DDBJ databases">
        <title>Genomic Encyclopedia of Type Strains, Phase IV (KMG-IV): sequencing the most valuable type-strain genomes for metagenomic binning, comparative biology and taxonomic classification.</title>
        <authorList>
            <person name="Goeker M."/>
        </authorList>
    </citation>
    <scope>NUCLEOTIDE SEQUENCE [LARGE SCALE GENOMIC DNA]</scope>
    <source>
        <strain evidence="3 4">DSM 1112</strain>
    </source>
</reference>
<organism evidence="3 4">
    <name type="scientific">Pararhizobium capsulatum DSM 1112</name>
    <dbReference type="NCBI Taxonomy" id="1121113"/>
    <lineage>
        <taxon>Bacteria</taxon>
        <taxon>Pseudomonadati</taxon>
        <taxon>Pseudomonadota</taxon>
        <taxon>Alphaproteobacteria</taxon>
        <taxon>Hyphomicrobiales</taxon>
        <taxon>Rhizobiaceae</taxon>
        <taxon>Rhizobium/Agrobacterium group</taxon>
        <taxon>Pararhizobium</taxon>
    </lineage>
</organism>
<feature type="domain" description="XdhC Rossmann" evidence="2">
    <location>
        <begin position="120"/>
        <end position="261"/>
    </location>
</feature>
<dbReference type="InterPro" id="IPR003777">
    <property type="entry name" value="XdhC_CoxI"/>
</dbReference>
<evidence type="ECO:0000259" key="2">
    <source>
        <dbReference type="Pfam" id="PF13478"/>
    </source>
</evidence>
<dbReference type="Pfam" id="PF13478">
    <property type="entry name" value="XdhC_C"/>
    <property type="match status" value="1"/>
</dbReference>
<gene>
    <name evidence="3" type="ORF">QO002_003437</name>
</gene>
<dbReference type="PANTHER" id="PTHR30388:SF6">
    <property type="entry name" value="XANTHINE DEHYDROGENASE SUBUNIT A-RELATED"/>
    <property type="match status" value="1"/>
</dbReference>